<organism evidence="1 2">
    <name type="scientific">Rhodnius prolixus</name>
    <name type="common">Triatomid bug</name>
    <dbReference type="NCBI Taxonomy" id="13249"/>
    <lineage>
        <taxon>Eukaryota</taxon>
        <taxon>Metazoa</taxon>
        <taxon>Ecdysozoa</taxon>
        <taxon>Arthropoda</taxon>
        <taxon>Hexapoda</taxon>
        <taxon>Insecta</taxon>
        <taxon>Pterygota</taxon>
        <taxon>Neoptera</taxon>
        <taxon>Paraneoptera</taxon>
        <taxon>Hemiptera</taxon>
        <taxon>Heteroptera</taxon>
        <taxon>Panheteroptera</taxon>
        <taxon>Cimicomorpha</taxon>
        <taxon>Reduviidae</taxon>
        <taxon>Triatominae</taxon>
        <taxon>Rhodnius</taxon>
    </lineage>
</organism>
<dbReference type="VEuPathDB" id="VectorBase:RPRC014084"/>
<dbReference type="AlphaFoldDB" id="T1ICR4"/>
<dbReference type="Proteomes" id="UP000015103">
    <property type="component" value="Unassembled WGS sequence"/>
</dbReference>
<evidence type="ECO:0000313" key="2">
    <source>
        <dbReference type="Proteomes" id="UP000015103"/>
    </source>
</evidence>
<reference evidence="1" key="1">
    <citation type="submission" date="2015-05" db="UniProtKB">
        <authorList>
            <consortium name="EnsemblMetazoa"/>
        </authorList>
    </citation>
    <scope>IDENTIFICATION</scope>
</reference>
<dbReference type="HOGENOM" id="CLU_1574664_0_0_1"/>
<protein>
    <submittedName>
        <fullName evidence="1">Uncharacterized protein</fullName>
    </submittedName>
</protein>
<sequence>MEERLKLDLFGKDLSQIQRYSFEENMSFVNHEPNELTPMHQNLRRITVINDLSTIISQNKILEITNTHRNREVAEIETGYRLKNEAEDLEKSHEFIRAQKEEYEKLIELLKEAENDILEVMSGIENVDEPGEDDEHALLTHCFRELKDDLKYVLQTLCPEYKEDILNFLR</sequence>
<proteinExistence type="predicted"/>
<dbReference type="EnsemblMetazoa" id="RPRC014084-RA">
    <property type="protein sequence ID" value="RPRC014084-PA"/>
    <property type="gene ID" value="RPRC014084"/>
</dbReference>
<dbReference type="InParanoid" id="T1ICR4"/>
<accession>T1ICR4</accession>
<dbReference type="EMBL" id="ACPB03023250">
    <property type="status" value="NOT_ANNOTATED_CDS"/>
    <property type="molecule type" value="Genomic_DNA"/>
</dbReference>
<name>T1ICR4_RHOPR</name>
<keyword evidence="2" id="KW-1185">Reference proteome</keyword>
<evidence type="ECO:0000313" key="1">
    <source>
        <dbReference type="EnsemblMetazoa" id="RPRC014084-PA"/>
    </source>
</evidence>